<evidence type="ECO:0000313" key="2">
    <source>
        <dbReference type="EMBL" id="EGS29217.1"/>
    </source>
</evidence>
<gene>
    <name evidence="2" type="ORF">GIG_02186</name>
</gene>
<organism evidence="2 3">
    <name type="scientific">Mycoplasmopsis anatis 1340</name>
    <dbReference type="NCBI Taxonomy" id="1034808"/>
    <lineage>
        <taxon>Bacteria</taxon>
        <taxon>Bacillati</taxon>
        <taxon>Mycoplasmatota</taxon>
        <taxon>Mycoplasmoidales</taxon>
        <taxon>Metamycoplasmataceae</taxon>
        <taxon>Mycoplasmopsis</taxon>
    </lineage>
</organism>
<feature type="transmembrane region" description="Helical" evidence="1">
    <location>
        <begin position="6"/>
        <end position="23"/>
    </location>
</feature>
<keyword evidence="1" id="KW-0812">Transmembrane</keyword>
<reference evidence="2 3" key="1">
    <citation type="journal article" date="2011" name="J. Bacteriol.">
        <title>Genome Sequence of Duck Pathogen Mycoplasma anatis Strain 1340.</title>
        <authorList>
            <person name="Guo Z."/>
            <person name="Chen P."/>
            <person name="Ren P."/>
            <person name="Kuang S."/>
            <person name="Zhou Z."/>
            <person name="Li Z."/>
            <person name="Liu M."/>
            <person name="Shi D."/>
            <person name="Xiao Y."/>
            <person name="Wang X."/>
            <person name="Zhou R."/>
            <person name="Jin H."/>
            <person name="Bi D."/>
        </authorList>
    </citation>
    <scope>NUCLEOTIDE SEQUENCE [LARGE SCALE GENOMIC DNA]</scope>
    <source>
        <strain evidence="2 3">1340</strain>
    </source>
</reference>
<proteinExistence type="predicted"/>
<evidence type="ECO:0000256" key="1">
    <source>
        <dbReference type="SAM" id="Phobius"/>
    </source>
</evidence>
<comment type="caution">
    <text evidence="2">The sequence shown here is derived from an EMBL/GenBank/DDBJ whole genome shotgun (WGS) entry which is preliminary data.</text>
</comment>
<keyword evidence="3" id="KW-1185">Reference proteome</keyword>
<dbReference type="Proteomes" id="UP000005055">
    <property type="component" value="Unassembled WGS sequence"/>
</dbReference>
<evidence type="ECO:0000313" key="3">
    <source>
        <dbReference type="Proteomes" id="UP000005055"/>
    </source>
</evidence>
<dbReference type="STRING" id="1034808.GIG_02186"/>
<accession>F9QDD0</accession>
<name>F9QDD0_9BACT</name>
<dbReference type="EMBL" id="AFVJ01000019">
    <property type="protein sequence ID" value="EGS29217.1"/>
    <property type="molecule type" value="Genomic_DNA"/>
</dbReference>
<dbReference type="AlphaFoldDB" id="F9QDD0"/>
<keyword evidence="1" id="KW-0472">Membrane</keyword>
<protein>
    <submittedName>
        <fullName evidence="2">Uncharacterized protein</fullName>
    </submittedName>
</protein>
<sequence length="53" mass="6800">MWKIIYFFSYFTLLSLGFYLFLIKKKKKLKFKQNIKKYYVFKYWKGVIWKKLT</sequence>
<keyword evidence="1" id="KW-1133">Transmembrane helix</keyword>